<dbReference type="SMART" id="SM00717">
    <property type="entry name" value="SANT"/>
    <property type="match status" value="2"/>
</dbReference>
<evidence type="ECO:0000313" key="10">
    <source>
        <dbReference type="EMBL" id="KAL3336047.1"/>
    </source>
</evidence>
<keyword evidence="11" id="KW-1185">Reference proteome</keyword>
<evidence type="ECO:0000256" key="4">
    <source>
        <dbReference type="ARBA" id="ARBA00023125"/>
    </source>
</evidence>
<keyword evidence="4" id="KW-0238">DNA-binding</keyword>
<keyword evidence="2" id="KW-0677">Repeat</keyword>
<name>A0ABD2RVY9_9SOLN</name>
<dbReference type="InterPro" id="IPR001005">
    <property type="entry name" value="SANT/Myb"/>
</dbReference>
<reference evidence="10 11" key="1">
    <citation type="submission" date="2024-05" db="EMBL/GenBank/DDBJ databases">
        <title>De novo assembly of an allotetraploid wild potato.</title>
        <authorList>
            <person name="Hosaka A.J."/>
        </authorList>
    </citation>
    <scope>NUCLEOTIDE SEQUENCE [LARGE SCALE GENOMIC DNA]</scope>
    <source>
        <tissue evidence="10">Young leaves</tissue>
    </source>
</reference>
<dbReference type="GO" id="GO:0010597">
    <property type="term" value="P:green leaf volatile biosynthetic process"/>
    <property type="evidence" value="ECO:0007669"/>
    <property type="project" value="UniProtKB-ARBA"/>
</dbReference>
<dbReference type="FunFam" id="1.10.10.60:FF:000011">
    <property type="entry name" value="Myb transcription factor"/>
    <property type="match status" value="1"/>
</dbReference>
<dbReference type="Proteomes" id="UP001627284">
    <property type="component" value="Unassembled WGS sequence"/>
</dbReference>
<proteinExistence type="predicted"/>
<dbReference type="PANTHER" id="PTHR45675">
    <property type="entry name" value="MYB TRANSCRIPTION FACTOR-RELATED-RELATED"/>
    <property type="match status" value="1"/>
</dbReference>
<dbReference type="AlphaFoldDB" id="A0ABD2RVY9"/>
<dbReference type="EMBL" id="JBJKTR010000018">
    <property type="protein sequence ID" value="KAL3336047.1"/>
    <property type="molecule type" value="Genomic_DNA"/>
</dbReference>
<protein>
    <submittedName>
        <fullName evidence="10">Uncharacterized protein</fullName>
    </submittedName>
</protein>
<comment type="subcellular location">
    <subcellularLocation>
        <location evidence="1">Nucleus</location>
    </subcellularLocation>
</comment>
<evidence type="ECO:0000313" key="11">
    <source>
        <dbReference type="Proteomes" id="UP001627284"/>
    </source>
</evidence>
<keyword evidence="7" id="KW-1133">Transmembrane helix</keyword>
<feature type="domain" description="HTH myb-type" evidence="9">
    <location>
        <begin position="3"/>
        <end position="59"/>
    </location>
</feature>
<dbReference type="Pfam" id="PF00249">
    <property type="entry name" value="Myb_DNA-binding"/>
    <property type="match status" value="1"/>
</dbReference>
<dbReference type="InterPro" id="IPR009057">
    <property type="entry name" value="Homeodomain-like_sf"/>
</dbReference>
<keyword evidence="7" id="KW-0812">Transmembrane</keyword>
<feature type="domain" description="Myb-like" evidence="8">
    <location>
        <begin position="3"/>
        <end position="55"/>
    </location>
</feature>
<dbReference type="InterPro" id="IPR017930">
    <property type="entry name" value="Myb_dom"/>
</dbReference>
<evidence type="ECO:0000259" key="8">
    <source>
        <dbReference type="PROSITE" id="PS50090"/>
    </source>
</evidence>
<organism evidence="10 11">
    <name type="scientific">Solanum stoloniferum</name>
    <dbReference type="NCBI Taxonomy" id="62892"/>
    <lineage>
        <taxon>Eukaryota</taxon>
        <taxon>Viridiplantae</taxon>
        <taxon>Streptophyta</taxon>
        <taxon>Embryophyta</taxon>
        <taxon>Tracheophyta</taxon>
        <taxon>Spermatophyta</taxon>
        <taxon>Magnoliopsida</taxon>
        <taxon>eudicotyledons</taxon>
        <taxon>Gunneridae</taxon>
        <taxon>Pentapetalae</taxon>
        <taxon>asterids</taxon>
        <taxon>lamiids</taxon>
        <taxon>Solanales</taxon>
        <taxon>Solanaceae</taxon>
        <taxon>Solanoideae</taxon>
        <taxon>Solaneae</taxon>
        <taxon>Solanum</taxon>
    </lineage>
</organism>
<accession>A0ABD2RVY9</accession>
<dbReference type="InterPro" id="IPR044676">
    <property type="entry name" value="EOBI/EOBII-like_plant"/>
</dbReference>
<evidence type="ECO:0000256" key="7">
    <source>
        <dbReference type="SAM" id="Phobius"/>
    </source>
</evidence>
<dbReference type="PANTHER" id="PTHR45675:SF59">
    <property type="entry name" value="TRANSCRIPTION FACTOR MYB48-LIKE"/>
    <property type="match status" value="1"/>
</dbReference>
<dbReference type="PROSITE" id="PS50090">
    <property type="entry name" value="MYB_LIKE"/>
    <property type="match status" value="1"/>
</dbReference>
<comment type="caution">
    <text evidence="10">The sequence shown here is derived from an EMBL/GenBank/DDBJ whole genome shotgun (WGS) entry which is preliminary data.</text>
</comment>
<dbReference type="SUPFAM" id="SSF46689">
    <property type="entry name" value="Homeodomain-like"/>
    <property type="match status" value="1"/>
</dbReference>
<evidence type="ECO:0000256" key="6">
    <source>
        <dbReference type="ARBA" id="ARBA00023242"/>
    </source>
</evidence>
<evidence type="ECO:0000259" key="9">
    <source>
        <dbReference type="PROSITE" id="PS51294"/>
    </source>
</evidence>
<keyword evidence="7" id="KW-0472">Membrane</keyword>
<dbReference type="CDD" id="cd00167">
    <property type="entry name" value="SANT"/>
    <property type="match status" value="1"/>
</dbReference>
<evidence type="ECO:0000256" key="3">
    <source>
        <dbReference type="ARBA" id="ARBA00023015"/>
    </source>
</evidence>
<sequence>MVQEEMRKGPWTEQEDVQLVFYVKMFGDRRWDFLAKVSGLKRSGKSCRLRWVNYLNPALKRGKMTPQEELLVLQLHSKYGNRFVYIFNFLIFHIIVLSIFHIIESCSRKFNLLKSPKFSLIELYIKKKMSEFSH</sequence>
<dbReference type="GO" id="GO:0000976">
    <property type="term" value="F:transcription cis-regulatory region binding"/>
    <property type="evidence" value="ECO:0007669"/>
    <property type="project" value="UniProtKB-ARBA"/>
</dbReference>
<dbReference type="GO" id="GO:0005634">
    <property type="term" value="C:nucleus"/>
    <property type="evidence" value="ECO:0007669"/>
    <property type="project" value="UniProtKB-SubCell"/>
</dbReference>
<keyword evidence="6" id="KW-0539">Nucleus</keyword>
<keyword evidence="5" id="KW-0804">Transcription</keyword>
<evidence type="ECO:0000256" key="1">
    <source>
        <dbReference type="ARBA" id="ARBA00004123"/>
    </source>
</evidence>
<keyword evidence="3" id="KW-0805">Transcription regulation</keyword>
<feature type="transmembrane region" description="Helical" evidence="7">
    <location>
        <begin position="83"/>
        <end position="103"/>
    </location>
</feature>
<gene>
    <name evidence="10" type="ORF">AABB24_031997</name>
</gene>
<evidence type="ECO:0000256" key="2">
    <source>
        <dbReference type="ARBA" id="ARBA00022737"/>
    </source>
</evidence>
<dbReference type="PROSITE" id="PS51294">
    <property type="entry name" value="HTH_MYB"/>
    <property type="match status" value="1"/>
</dbReference>
<dbReference type="Gene3D" id="1.10.10.60">
    <property type="entry name" value="Homeodomain-like"/>
    <property type="match status" value="1"/>
</dbReference>
<evidence type="ECO:0000256" key="5">
    <source>
        <dbReference type="ARBA" id="ARBA00023163"/>
    </source>
</evidence>